<protein>
    <submittedName>
        <fullName evidence="2">Uncharacterized protein</fullName>
    </submittedName>
</protein>
<organism evidence="2 3">
    <name type="scientific">Stephania cephalantha</name>
    <dbReference type="NCBI Taxonomy" id="152367"/>
    <lineage>
        <taxon>Eukaryota</taxon>
        <taxon>Viridiplantae</taxon>
        <taxon>Streptophyta</taxon>
        <taxon>Embryophyta</taxon>
        <taxon>Tracheophyta</taxon>
        <taxon>Spermatophyta</taxon>
        <taxon>Magnoliopsida</taxon>
        <taxon>Ranunculales</taxon>
        <taxon>Menispermaceae</taxon>
        <taxon>Menispermoideae</taxon>
        <taxon>Cissampelideae</taxon>
        <taxon>Stephania</taxon>
    </lineage>
</organism>
<dbReference type="Proteomes" id="UP001419268">
    <property type="component" value="Unassembled WGS sequence"/>
</dbReference>
<keyword evidence="1" id="KW-0175">Coiled coil</keyword>
<dbReference type="EMBL" id="JBBNAG010000004">
    <property type="protein sequence ID" value="KAK9140311.1"/>
    <property type="molecule type" value="Genomic_DNA"/>
</dbReference>
<evidence type="ECO:0000313" key="3">
    <source>
        <dbReference type="Proteomes" id="UP001419268"/>
    </source>
</evidence>
<dbReference type="AlphaFoldDB" id="A0AAP0JUL7"/>
<comment type="caution">
    <text evidence="2">The sequence shown here is derived from an EMBL/GenBank/DDBJ whole genome shotgun (WGS) entry which is preliminary data.</text>
</comment>
<name>A0AAP0JUL7_9MAGN</name>
<keyword evidence="3" id="KW-1185">Reference proteome</keyword>
<sequence>MASYPHNYGQCEDSHYYNANGICMLYNGHQFSNMHSFVQQVEVCEICEDYSHSTYDCPYYPKYENYHYPSYASPQPDFFGLMSSPQIPQQNTSLEDMMKKLLDDQQQFHEELQQFSREFPSLQNLETQFIQVNAKLQNMLDEKELCNTQPISYSEENVNVDTLRNVEVNEVTQMENYWCETTKGLEVLQIEPDISIEQNDDDEAEIEIGVISERSEEPQIESKEDQPLVLVKPPTLPCIFVRPCKGVEVKERSRIFYTADTFLLDDHDSKDSFMLEVPNELQTLKEGMHAALPKAIDAPFVVDMSKGEDIT</sequence>
<gene>
    <name evidence="2" type="ORF">Scep_009992</name>
</gene>
<accession>A0AAP0JUL7</accession>
<evidence type="ECO:0000256" key="1">
    <source>
        <dbReference type="SAM" id="Coils"/>
    </source>
</evidence>
<evidence type="ECO:0000313" key="2">
    <source>
        <dbReference type="EMBL" id="KAK9140311.1"/>
    </source>
</evidence>
<proteinExistence type="predicted"/>
<feature type="coiled-coil region" evidence="1">
    <location>
        <begin position="98"/>
        <end position="142"/>
    </location>
</feature>
<reference evidence="2 3" key="1">
    <citation type="submission" date="2024-01" db="EMBL/GenBank/DDBJ databases">
        <title>Genome assemblies of Stephania.</title>
        <authorList>
            <person name="Yang L."/>
        </authorList>
    </citation>
    <scope>NUCLEOTIDE SEQUENCE [LARGE SCALE GENOMIC DNA]</scope>
    <source>
        <strain evidence="2">JXDWG</strain>
        <tissue evidence="2">Leaf</tissue>
    </source>
</reference>